<evidence type="ECO:0000259" key="12">
    <source>
        <dbReference type="Pfam" id="PF22421"/>
    </source>
</evidence>
<keyword evidence="6 11" id="KW-0648">Protein biosynthesis</keyword>
<keyword evidence="2 11" id="KW-0436">Ligase</keyword>
<sequence>MDITTILSRGVDEVIEKSHLEQALRSGKKLRVKLGIDPTAKDLHLGHTVVLRKLKHFQNAGHQIVLIIGDFTATIGDPSGRNEQRPVLTEKEAKANMKNYLKEAGKVIDIKKTEVRYNSEWFKSKGMAFLIELTSKFTIARIMERDDFQKRIKDGRDVSMLEALYPLLQGYDSVAVKADVEVGGTDQKFNLLTGRKVQRRYGMKEQDVVTVPLIEGMDGVKKMSKSYGNYIGLSESPQEMYSKIMSIPDSLIQKYFLLLTDVSEIELEPLNPLKKLENVNFNPKAWKEKLGTEIVKLYHSVKDAEKAKPEFDNKFGKSKGEIKADFELKKNPGSYAILDVLVEGKLAASKSEARRKIQEGAVTLNGSKIKDVDVSVKLTKGTLIRLGKRFLRIV</sequence>
<dbReference type="PROSITE" id="PS50889">
    <property type="entry name" value="S4"/>
    <property type="match status" value="1"/>
</dbReference>
<evidence type="ECO:0000313" key="14">
    <source>
        <dbReference type="Proteomes" id="UP000176864"/>
    </source>
</evidence>
<evidence type="ECO:0000256" key="3">
    <source>
        <dbReference type="ARBA" id="ARBA00022741"/>
    </source>
</evidence>
<evidence type="ECO:0000313" key="13">
    <source>
        <dbReference type="EMBL" id="OGE77867.1"/>
    </source>
</evidence>
<dbReference type="AlphaFoldDB" id="A0A1F5NJJ7"/>
<comment type="catalytic activity">
    <reaction evidence="8">
        <text>tRNA(Tyr) + L-tyrosine + ATP = L-tyrosyl-tRNA(Tyr) + AMP + diphosphate + H(+)</text>
        <dbReference type="Rhea" id="RHEA:10220"/>
        <dbReference type="Rhea" id="RHEA-COMP:9706"/>
        <dbReference type="Rhea" id="RHEA-COMP:9707"/>
        <dbReference type="ChEBI" id="CHEBI:15378"/>
        <dbReference type="ChEBI" id="CHEBI:30616"/>
        <dbReference type="ChEBI" id="CHEBI:33019"/>
        <dbReference type="ChEBI" id="CHEBI:58315"/>
        <dbReference type="ChEBI" id="CHEBI:78442"/>
        <dbReference type="ChEBI" id="CHEBI:78536"/>
        <dbReference type="ChEBI" id="CHEBI:456215"/>
        <dbReference type="EC" id="6.1.1.1"/>
    </reaction>
</comment>
<dbReference type="SUPFAM" id="SSF55174">
    <property type="entry name" value="Alpha-L RNA-binding motif"/>
    <property type="match status" value="1"/>
</dbReference>
<keyword evidence="3 11" id="KW-0547">Nucleotide-binding</keyword>
<dbReference type="STRING" id="1817824.A2751_02375"/>
<dbReference type="InterPro" id="IPR002305">
    <property type="entry name" value="aa-tRNA-synth_Ic"/>
</dbReference>
<dbReference type="InterPro" id="IPR014729">
    <property type="entry name" value="Rossmann-like_a/b/a_fold"/>
</dbReference>
<evidence type="ECO:0000256" key="7">
    <source>
        <dbReference type="ARBA" id="ARBA00023146"/>
    </source>
</evidence>
<dbReference type="InterPro" id="IPR001412">
    <property type="entry name" value="aa-tRNA-synth_I_CS"/>
</dbReference>
<keyword evidence="4 11" id="KW-0067">ATP-binding</keyword>
<dbReference type="SUPFAM" id="SSF52374">
    <property type="entry name" value="Nucleotidylyl transferase"/>
    <property type="match status" value="1"/>
</dbReference>
<evidence type="ECO:0000256" key="1">
    <source>
        <dbReference type="ARBA" id="ARBA00013160"/>
    </source>
</evidence>
<protein>
    <recommendedName>
        <fullName evidence="1 9">Tyrosine--tRNA ligase</fullName>
        <ecNumber evidence="1 9">6.1.1.1</ecNumber>
    </recommendedName>
</protein>
<dbReference type="GO" id="GO:0005524">
    <property type="term" value="F:ATP binding"/>
    <property type="evidence" value="ECO:0007669"/>
    <property type="project" value="UniProtKB-KW"/>
</dbReference>
<keyword evidence="7 11" id="KW-0030">Aminoacyl-tRNA synthetase</keyword>
<dbReference type="EC" id="6.1.1.1" evidence="1 9"/>
<dbReference type="EMBL" id="MFEK01000016">
    <property type="protein sequence ID" value="OGE77867.1"/>
    <property type="molecule type" value="Genomic_DNA"/>
</dbReference>
<dbReference type="PRINTS" id="PR01040">
    <property type="entry name" value="TRNASYNTHTYR"/>
</dbReference>
<dbReference type="InterPro" id="IPR002307">
    <property type="entry name" value="Tyr-tRNA-ligase"/>
</dbReference>
<evidence type="ECO:0000256" key="11">
    <source>
        <dbReference type="RuleBase" id="RU363036"/>
    </source>
</evidence>
<organism evidence="13 14">
    <name type="scientific">Candidatus Doudnabacteria bacterium RIFCSPHIGHO2_01_FULL_46_14</name>
    <dbReference type="NCBI Taxonomy" id="1817824"/>
    <lineage>
        <taxon>Bacteria</taxon>
        <taxon>Candidatus Doudnaibacteriota</taxon>
    </lineage>
</organism>
<dbReference type="PROSITE" id="PS00178">
    <property type="entry name" value="AA_TRNA_LIGASE_I"/>
    <property type="match status" value="1"/>
</dbReference>
<name>A0A1F5NJJ7_9BACT</name>
<comment type="similarity">
    <text evidence="11">Belongs to the class-I aminoacyl-tRNA synthetase family.</text>
</comment>
<keyword evidence="5 10" id="KW-0694">RNA-binding</keyword>
<dbReference type="NCBIfam" id="TIGR00234">
    <property type="entry name" value="tyrS"/>
    <property type="match status" value="1"/>
</dbReference>
<dbReference type="GO" id="GO:0005829">
    <property type="term" value="C:cytosol"/>
    <property type="evidence" value="ECO:0007669"/>
    <property type="project" value="TreeGrafter"/>
</dbReference>
<dbReference type="InterPro" id="IPR024088">
    <property type="entry name" value="Tyr-tRNA-ligase_bac-type"/>
</dbReference>
<proteinExistence type="inferred from homology"/>
<evidence type="ECO:0000256" key="6">
    <source>
        <dbReference type="ARBA" id="ARBA00022917"/>
    </source>
</evidence>
<dbReference type="GO" id="GO:0004831">
    <property type="term" value="F:tyrosine-tRNA ligase activity"/>
    <property type="evidence" value="ECO:0007669"/>
    <property type="project" value="UniProtKB-UniRule"/>
</dbReference>
<evidence type="ECO:0000256" key="5">
    <source>
        <dbReference type="ARBA" id="ARBA00022884"/>
    </source>
</evidence>
<evidence type="ECO:0000256" key="9">
    <source>
        <dbReference type="NCBIfam" id="TIGR00234"/>
    </source>
</evidence>
<dbReference type="Pfam" id="PF00579">
    <property type="entry name" value="tRNA-synt_1b"/>
    <property type="match status" value="1"/>
</dbReference>
<dbReference type="Gene3D" id="3.40.50.620">
    <property type="entry name" value="HUPs"/>
    <property type="match status" value="1"/>
</dbReference>
<dbReference type="CDD" id="cd00805">
    <property type="entry name" value="TyrRS_core"/>
    <property type="match status" value="1"/>
</dbReference>
<evidence type="ECO:0000256" key="8">
    <source>
        <dbReference type="ARBA" id="ARBA00048248"/>
    </source>
</evidence>
<comment type="caution">
    <text evidence="13">The sequence shown here is derived from an EMBL/GenBank/DDBJ whole genome shotgun (WGS) entry which is preliminary data.</text>
</comment>
<evidence type="ECO:0000256" key="10">
    <source>
        <dbReference type="PROSITE-ProRule" id="PRU00182"/>
    </source>
</evidence>
<dbReference type="GO" id="GO:0003723">
    <property type="term" value="F:RNA binding"/>
    <property type="evidence" value="ECO:0007669"/>
    <property type="project" value="UniProtKB-KW"/>
</dbReference>
<evidence type="ECO:0000256" key="4">
    <source>
        <dbReference type="ARBA" id="ARBA00022840"/>
    </source>
</evidence>
<dbReference type="Gene3D" id="1.10.240.10">
    <property type="entry name" value="Tyrosyl-Transfer RNA Synthetase"/>
    <property type="match status" value="1"/>
</dbReference>
<gene>
    <name evidence="13" type="ORF">A2751_02375</name>
</gene>
<dbReference type="Gene3D" id="3.10.290.10">
    <property type="entry name" value="RNA-binding S4 domain"/>
    <property type="match status" value="1"/>
</dbReference>
<dbReference type="InterPro" id="IPR036986">
    <property type="entry name" value="S4_RNA-bd_sf"/>
</dbReference>
<evidence type="ECO:0000256" key="2">
    <source>
        <dbReference type="ARBA" id="ARBA00022598"/>
    </source>
</evidence>
<dbReference type="Proteomes" id="UP000176864">
    <property type="component" value="Unassembled WGS sequence"/>
</dbReference>
<dbReference type="PANTHER" id="PTHR11766">
    <property type="entry name" value="TYROSYL-TRNA SYNTHETASE"/>
    <property type="match status" value="1"/>
</dbReference>
<dbReference type="Pfam" id="PF22421">
    <property type="entry name" value="SYY_C-terminal"/>
    <property type="match status" value="1"/>
</dbReference>
<dbReference type="CDD" id="cd00165">
    <property type="entry name" value="S4"/>
    <property type="match status" value="1"/>
</dbReference>
<dbReference type="InterPro" id="IPR054608">
    <property type="entry name" value="SYY-like_C"/>
</dbReference>
<reference evidence="13 14" key="1">
    <citation type="journal article" date="2016" name="Nat. Commun.">
        <title>Thousands of microbial genomes shed light on interconnected biogeochemical processes in an aquifer system.</title>
        <authorList>
            <person name="Anantharaman K."/>
            <person name="Brown C.T."/>
            <person name="Hug L.A."/>
            <person name="Sharon I."/>
            <person name="Castelle C.J."/>
            <person name="Probst A.J."/>
            <person name="Thomas B.C."/>
            <person name="Singh A."/>
            <person name="Wilkins M.J."/>
            <person name="Karaoz U."/>
            <person name="Brodie E.L."/>
            <person name="Williams K.H."/>
            <person name="Hubbard S.S."/>
            <person name="Banfield J.F."/>
        </authorList>
    </citation>
    <scope>NUCLEOTIDE SEQUENCE [LARGE SCALE GENOMIC DNA]</scope>
</reference>
<dbReference type="PANTHER" id="PTHR11766:SF1">
    <property type="entry name" value="TYROSINE--TRNA LIGASE"/>
    <property type="match status" value="1"/>
</dbReference>
<accession>A0A1F5NJJ7</accession>
<feature type="domain" description="Tyrosine--tRNA ligase SYY-like C-terminal" evidence="12">
    <location>
        <begin position="334"/>
        <end position="379"/>
    </location>
</feature>
<dbReference type="GO" id="GO:0006437">
    <property type="term" value="P:tyrosyl-tRNA aminoacylation"/>
    <property type="evidence" value="ECO:0007669"/>
    <property type="project" value="UniProtKB-UniRule"/>
</dbReference>